<comment type="subcellular location">
    <subcellularLocation>
        <location evidence="1">Cell membrane</location>
        <topology evidence="1">Multi-pass membrane protein</topology>
    </subcellularLocation>
</comment>
<dbReference type="PATRIC" id="fig|1217721.7.peg.3402"/>
<organism evidence="7 8">
    <name type="scientific">Dyella japonica A8</name>
    <dbReference type="NCBI Taxonomy" id="1217721"/>
    <lineage>
        <taxon>Bacteria</taxon>
        <taxon>Pseudomonadati</taxon>
        <taxon>Pseudomonadota</taxon>
        <taxon>Gammaproteobacteria</taxon>
        <taxon>Lysobacterales</taxon>
        <taxon>Rhodanobacteraceae</taxon>
        <taxon>Dyella</taxon>
    </lineage>
</organism>
<protein>
    <submittedName>
        <fullName evidence="7">ABC transporter permease</fullName>
    </submittedName>
</protein>
<gene>
    <name evidence="7" type="ORF">HY57_16585</name>
</gene>
<evidence type="ECO:0000256" key="4">
    <source>
        <dbReference type="ARBA" id="ARBA00022989"/>
    </source>
</evidence>
<evidence type="ECO:0000313" key="7">
    <source>
        <dbReference type="EMBL" id="AIF48742.1"/>
    </source>
</evidence>
<keyword evidence="3 6" id="KW-0812">Transmembrane</keyword>
<feature type="transmembrane region" description="Helical" evidence="6">
    <location>
        <begin position="220"/>
        <end position="240"/>
    </location>
</feature>
<dbReference type="GO" id="GO:0140359">
    <property type="term" value="F:ABC-type transporter activity"/>
    <property type="evidence" value="ECO:0007669"/>
    <property type="project" value="InterPro"/>
</dbReference>
<dbReference type="RefSeq" id="WP_019464493.1">
    <property type="nucleotide sequence ID" value="NZ_ALOY01000128.1"/>
</dbReference>
<dbReference type="Pfam" id="PF12679">
    <property type="entry name" value="ABC2_membrane_2"/>
    <property type="match status" value="1"/>
</dbReference>
<evidence type="ECO:0000256" key="3">
    <source>
        <dbReference type="ARBA" id="ARBA00022692"/>
    </source>
</evidence>
<feature type="transmembrane region" description="Helical" evidence="6">
    <location>
        <begin position="12"/>
        <end position="38"/>
    </location>
</feature>
<keyword evidence="2" id="KW-1003">Cell membrane</keyword>
<feature type="transmembrane region" description="Helical" evidence="6">
    <location>
        <begin position="131"/>
        <end position="154"/>
    </location>
</feature>
<dbReference type="InterPro" id="IPR051449">
    <property type="entry name" value="ABC-2_transporter_component"/>
</dbReference>
<reference evidence="7 8" key="1">
    <citation type="submission" date="2014-07" db="EMBL/GenBank/DDBJ databases">
        <title>Complete Genome Sequence of Dyella japonica Strain A8 Isolated from Malaysian Tropical Soil.</title>
        <authorList>
            <person name="Hui R.K.H."/>
            <person name="Chen J.-W."/>
            <person name="Chan K.-G."/>
            <person name="Leung F.C.C."/>
        </authorList>
    </citation>
    <scope>NUCLEOTIDE SEQUENCE [LARGE SCALE GENOMIC DNA]</scope>
    <source>
        <strain evidence="7 8">A8</strain>
    </source>
</reference>
<evidence type="ECO:0000256" key="5">
    <source>
        <dbReference type="ARBA" id="ARBA00023136"/>
    </source>
</evidence>
<dbReference type="Proteomes" id="UP000027987">
    <property type="component" value="Chromosome"/>
</dbReference>
<feature type="transmembrane region" description="Helical" evidence="6">
    <location>
        <begin position="161"/>
        <end position="182"/>
    </location>
</feature>
<dbReference type="AlphaFoldDB" id="A0A075K4W2"/>
<evidence type="ECO:0000256" key="2">
    <source>
        <dbReference type="ARBA" id="ARBA00022475"/>
    </source>
</evidence>
<accession>A0A075K4W2</accession>
<feature type="transmembrane region" description="Helical" evidence="6">
    <location>
        <begin position="95"/>
        <end position="119"/>
    </location>
</feature>
<dbReference type="HOGENOM" id="CLU_081003_0_1_6"/>
<keyword evidence="8" id="KW-1185">Reference proteome</keyword>
<dbReference type="PANTHER" id="PTHR30294:SF29">
    <property type="entry name" value="MULTIDRUG ABC TRANSPORTER PERMEASE YBHS-RELATED"/>
    <property type="match status" value="1"/>
</dbReference>
<dbReference type="KEGG" id="dja:HY57_16585"/>
<proteinExistence type="predicted"/>
<evidence type="ECO:0000256" key="1">
    <source>
        <dbReference type="ARBA" id="ARBA00004651"/>
    </source>
</evidence>
<keyword evidence="5 6" id="KW-0472">Membrane</keyword>
<dbReference type="GO" id="GO:0005886">
    <property type="term" value="C:plasma membrane"/>
    <property type="evidence" value="ECO:0007669"/>
    <property type="project" value="UniProtKB-SubCell"/>
</dbReference>
<dbReference type="EMBL" id="CP008884">
    <property type="protein sequence ID" value="AIF48742.1"/>
    <property type="molecule type" value="Genomic_DNA"/>
</dbReference>
<evidence type="ECO:0000256" key="6">
    <source>
        <dbReference type="SAM" id="Phobius"/>
    </source>
</evidence>
<dbReference type="STRING" id="1217721.HY57_16585"/>
<keyword evidence="4 6" id="KW-1133">Transmembrane helix</keyword>
<evidence type="ECO:0000313" key="8">
    <source>
        <dbReference type="Proteomes" id="UP000027987"/>
    </source>
</evidence>
<dbReference type="PANTHER" id="PTHR30294">
    <property type="entry name" value="MEMBRANE COMPONENT OF ABC TRANSPORTER YHHJ-RELATED"/>
    <property type="match status" value="1"/>
</dbReference>
<sequence>MSPIAAVTRRELRSYFVTPVAYVFLVIFLVLSGILTFYAGDFYERRQADLQPFFVMHPWLYLVLVPAVSMRMWAEEAKGGTLELLMSLPLTLAQAMLGKFLAAWMFIGLALVLTFPIWITVNYLGSPDNGVILAGYIGSWLMAGAFLAIGACLSAVTQSQVVAFVLTLVVCFLLILVGQPQVMEFFQGAMPRRLVNALAHLSMVRHFEAISRGVLDLRDLLYFLASMTAWLTAGVLTLDLKRTP</sequence>
<dbReference type="OrthoDB" id="9794512at2"/>
<name>A0A075K4W2_9GAMM</name>